<accession>K6WQ83</accession>
<dbReference type="Proteomes" id="UP000008363">
    <property type="component" value="Unassembled WGS sequence"/>
</dbReference>
<dbReference type="OrthoDB" id="3787664at2"/>
<dbReference type="PRINTS" id="PR00455">
    <property type="entry name" value="HTHTETR"/>
</dbReference>
<dbReference type="EMBL" id="BAHC01000037">
    <property type="protein sequence ID" value="GAB88699.1"/>
    <property type="molecule type" value="Genomic_DNA"/>
</dbReference>
<dbReference type="SUPFAM" id="SSF46689">
    <property type="entry name" value="Homeodomain-like"/>
    <property type="match status" value="1"/>
</dbReference>
<feature type="DNA-binding region" description="H-T-H motif" evidence="4">
    <location>
        <begin position="47"/>
        <end position="66"/>
    </location>
</feature>
<evidence type="ECO:0000313" key="6">
    <source>
        <dbReference type="EMBL" id="GAB88699.1"/>
    </source>
</evidence>
<evidence type="ECO:0000259" key="5">
    <source>
        <dbReference type="PROSITE" id="PS50977"/>
    </source>
</evidence>
<dbReference type="InterPro" id="IPR041347">
    <property type="entry name" value="MftR_C"/>
</dbReference>
<dbReference type="RefSeq" id="WP_006330357.1">
    <property type="nucleotide sequence ID" value="NZ_BAHC01000037.1"/>
</dbReference>
<evidence type="ECO:0000256" key="1">
    <source>
        <dbReference type="ARBA" id="ARBA00023015"/>
    </source>
</evidence>
<dbReference type="Gene3D" id="1.10.357.10">
    <property type="entry name" value="Tetracycline Repressor, domain 2"/>
    <property type="match status" value="1"/>
</dbReference>
<evidence type="ECO:0000256" key="2">
    <source>
        <dbReference type="ARBA" id="ARBA00023125"/>
    </source>
</evidence>
<keyword evidence="1" id="KW-0805">Transcription regulation</keyword>
<gene>
    <name evidence="6" type="ORF">GORHZ_037_00070</name>
</gene>
<proteinExistence type="predicted"/>
<keyword evidence="2 4" id="KW-0238">DNA-binding</keyword>
<name>K6WQ83_9ACTN</name>
<dbReference type="InterPro" id="IPR023772">
    <property type="entry name" value="DNA-bd_HTH_TetR-type_CS"/>
</dbReference>
<dbReference type="InterPro" id="IPR009057">
    <property type="entry name" value="Homeodomain-like_sf"/>
</dbReference>
<dbReference type="AlphaFoldDB" id="K6WQ83"/>
<dbReference type="PROSITE" id="PS01081">
    <property type="entry name" value="HTH_TETR_1"/>
    <property type="match status" value="1"/>
</dbReference>
<dbReference type="InterPro" id="IPR001647">
    <property type="entry name" value="HTH_TetR"/>
</dbReference>
<organism evidence="6 7">
    <name type="scientific">Gordonia rhizosphera NBRC 16068</name>
    <dbReference type="NCBI Taxonomy" id="1108045"/>
    <lineage>
        <taxon>Bacteria</taxon>
        <taxon>Bacillati</taxon>
        <taxon>Actinomycetota</taxon>
        <taxon>Actinomycetes</taxon>
        <taxon>Mycobacteriales</taxon>
        <taxon>Gordoniaceae</taxon>
        <taxon>Gordonia</taxon>
    </lineage>
</organism>
<dbReference type="PANTHER" id="PTHR30055">
    <property type="entry name" value="HTH-TYPE TRANSCRIPTIONAL REGULATOR RUTR"/>
    <property type="match status" value="1"/>
</dbReference>
<feature type="domain" description="HTH tetR-type" evidence="5">
    <location>
        <begin position="24"/>
        <end position="84"/>
    </location>
</feature>
<dbReference type="GO" id="GO:0000976">
    <property type="term" value="F:transcription cis-regulatory region binding"/>
    <property type="evidence" value="ECO:0007669"/>
    <property type="project" value="TreeGrafter"/>
</dbReference>
<sequence>MATPTTTPAAGPGRRIGLRERNKMRTRKAIREAAMRLFAENGYNHTTVEQIARAAEVSHTTFFRYFASKEQVVISDDLEDARDEVVAAIPPGLGHFDLLRHVITGMFRIGSADEWASSPERMRLIQSEPVLRTAYQIEADAAISKATDFFAEYTGTDPGDFRLRVFIAAAGGVMFHFAQTAHDMEDHDVPDEDLLTTLLDAVDLLEQGLPL</sequence>
<dbReference type="InterPro" id="IPR050109">
    <property type="entry name" value="HTH-type_TetR-like_transc_reg"/>
</dbReference>
<dbReference type="STRING" id="1108045.GORHZ_037_00070"/>
<keyword evidence="3" id="KW-0804">Transcription</keyword>
<dbReference type="eggNOG" id="COG1309">
    <property type="taxonomic scope" value="Bacteria"/>
</dbReference>
<dbReference type="Pfam" id="PF17754">
    <property type="entry name" value="TetR_C_14"/>
    <property type="match status" value="1"/>
</dbReference>
<reference evidence="6 7" key="1">
    <citation type="submission" date="2012-08" db="EMBL/GenBank/DDBJ databases">
        <title>Whole genome shotgun sequence of Gordonia rhizosphera NBRC 16068.</title>
        <authorList>
            <person name="Takarada H."/>
            <person name="Isaki S."/>
            <person name="Hosoyama A."/>
            <person name="Tsuchikane K."/>
            <person name="Katsumata H."/>
            <person name="Baba S."/>
            <person name="Ohji S."/>
            <person name="Yamazaki S."/>
            <person name="Fujita N."/>
        </authorList>
    </citation>
    <scope>NUCLEOTIDE SEQUENCE [LARGE SCALE GENOMIC DNA]</scope>
    <source>
        <strain evidence="6 7">NBRC 16068</strain>
    </source>
</reference>
<dbReference type="Gene3D" id="1.10.10.60">
    <property type="entry name" value="Homeodomain-like"/>
    <property type="match status" value="1"/>
</dbReference>
<protein>
    <submittedName>
        <fullName evidence="6">Putative TetR family transcriptional regulator</fullName>
    </submittedName>
</protein>
<evidence type="ECO:0000256" key="4">
    <source>
        <dbReference type="PROSITE-ProRule" id="PRU00335"/>
    </source>
</evidence>
<comment type="caution">
    <text evidence="6">The sequence shown here is derived from an EMBL/GenBank/DDBJ whole genome shotgun (WGS) entry which is preliminary data.</text>
</comment>
<dbReference type="PROSITE" id="PS50977">
    <property type="entry name" value="HTH_TETR_2"/>
    <property type="match status" value="1"/>
</dbReference>
<evidence type="ECO:0000313" key="7">
    <source>
        <dbReference type="Proteomes" id="UP000008363"/>
    </source>
</evidence>
<evidence type="ECO:0000256" key="3">
    <source>
        <dbReference type="ARBA" id="ARBA00023163"/>
    </source>
</evidence>
<keyword evidence="7" id="KW-1185">Reference proteome</keyword>
<dbReference type="GO" id="GO:0003700">
    <property type="term" value="F:DNA-binding transcription factor activity"/>
    <property type="evidence" value="ECO:0007669"/>
    <property type="project" value="TreeGrafter"/>
</dbReference>
<dbReference type="PANTHER" id="PTHR30055:SF238">
    <property type="entry name" value="MYCOFACTOCIN BIOSYNTHESIS TRANSCRIPTIONAL REGULATOR MFTR-RELATED"/>
    <property type="match status" value="1"/>
</dbReference>
<dbReference type="Pfam" id="PF00440">
    <property type="entry name" value="TetR_N"/>
    <property type="match status" value="1"/>
</dbReference>